<evidence type="ECO:0000259" key="1">
    <source>
        <dbReference type="Pfam" id="PF10592"/>
    </source>
</evidence>
<keyword evidence="3" id="KW-1185">Reference proteome</keyword>
<evidence type="ECO:0000313" key="3">
    <source>
        <dbReference type="Proteomes" id="UP000231179"/>
    </source>
</evidence>
<dbReference type="InterPro" id="IPR018891">
    <property type="entry name" value="AIPR_C"/>
</dbReference>
<name>A0A2K8KNA4_9MOLU</name>
<reference evidence="2 3" key="1">
    <citation type="submission" date="2017-11" db="EMBL/GenBank/DDBJ databases">
        <title>Complete genome sequence of Spiroplasma clarkii CN-5 (DSM 19994).</title>
        <authorList>
            <person name="Tsai Y.-M."/>
            <person name="Chang A."/>
            <person name="Lo W.-S."/>
            <person name="Kuo C.-H."/>
        </authorList>
    </citation>
    <scope>NUCLEOTIDE SEQUENCE [LARGE SCALE GENOMIC DNA]</scope>
    <source>
        <strain evidence="2 3">CN-5</strain>
    </source>
</reference>
<feature type="domain" description="Abortive phage infection protein C-terminal" evidence="1">
    <location>
        <begin position="240"/>
        <end position="521"/>
    </location>
</feature>
<dbReference type="Proteomes" id="UP000231179">
    <property type="component" value="Chromosome"/>
</dbReference>
<proteinExistence type="predicted"/>
<protein>
    <recommendedName>
        <fullName evidence="1">Abortive phage infection protein C-terminal domain-containing protein</fullName>
    </recommendedName>
</protein>
<dbReference type="EMBL" id="CP024870">
    <property type="protein sequence ID" value="ATX71194.1"/>
    <property type="molecule type" value="Genomic_DNA"/>
</dbReference>
<sequence>MEKVNSFDRYCKMAFGAENSSVVFKLVAYQLFSREKDVEQIKREYKNHINFISHENYPSIIIYDEVEDANKATLFYEIVDIQEIPGIIKRNKIFVDNLKDNLLSNEDRKLFPYFFNTLDKIVENQAFNFEIIILINIKLSDTEIADLELKYSENPDVSNIGEFKIVDRKRLINKFNGENEENKTDNPLKFNFEFKNPANAETGKNNSIIYDERNSEKTVLLSLTAMSLIRCYQKFQDRIFERNVRYNIDSGSISKSVDKNIEETVASNPEKFFIFNNGITVVTEKIYDLDIQNNTVLLNNFSIVNGAQTVTNLNKLFGKSKLKDNLSKVFVVAKIIETKSDKDGELIEKITKSSNNQKPVQPRDFRSNAAEMIELKKFFKENQIILNIKRGDSDINEKNYIIKNFNLKEENIKRLWNDRLGQYIYSLILMKPTVALQNKNKIFNDEHYNLVFKNESISNEDKLLAYKFYDVIEKMVQLANNDIEPSRIEEVKPLMLLIQNWIIALLWLIWNNLDNLNELISIKEIDQFKNSKGTFINKNSGDEITVNQELLARYLYECYENLWELYKKKKNNKNEIYGHSAFSYKKDFFEEFVKLCLLPITISEREARKKILESIFNKK</sequence>
<accession>A0A2K8KNA4</accession>
<organism evidence="2 3">
    <name type="scientific">Spiroplasma clarkii</name>
    <dbReference type="NCBI Taxonomy" id="2139"/>
    <lineage>
        <taxon>Bacteria</taxon>
        <taxon>Bacillati</taxon>
        <taxon>Mycoplasmatota</taxon>
        <taxon>Mollicutes</taxon>
        <taxon>Entomoplasmatales</taxon>
        <taxon>Spiroplasmataceae</taxon>
        <taxon>Spiroplasma</taxon>
    </lineage>
</organism>
<dbReference type="RefSeq" id="WP_100254735.1">
    <property type="nucleotide sequence ID" value="NZ_CP024870.1"/>
</dbReference>
<dbReference type="Pfam" id="PF10592">
    <property type="entry name" value="AIPR"/>
    <property type="match status" value="1"/>
</dbReference>
<dbReference type="AlphaFoldDB" id="A0A2K8KNA4"/>
<gene>
    <name evidence="2" type="ORF">SCLAR_v1c08880</name>
</gene>
<evidence type="ECO:0000313" key="2">
    <source>
        <dbReference type="EMBL" id="ATX71194.1"/>
    </source>
</evidence>